<organism evidence="1 2">
    <name type="scientific">Russula ochroleuca</name>
    <dbReference type="NCBI Taxonomy" id="152965"/>
    <lineage>
        <taxon>Eukaryota</taxon>
        <taxon>Fungi</taxon>
        <taxon>Dikarya</taxon>
        <taxon>Basidiomycota</taxon>
        <taxon>Agaricomycotina</taxon>
        <taxon>Agaricomycetes</taxon>
        <taxon>Russulales</taxon>
        <taxon>Russulaceae</taxon>
        <taxon>Russula</taxon>
    </lineage>
</organism>
<keyword evidence="2" id="KW-1185">Reference proteome</keyword>
<sequence>MPVQSYTDIMIMTKNAFFCVAKTKVNNPSGKFYLISLGTDCLETFFGLVRTAGTDANVDMLQLESHTSGLAEVVVILAEHPEWDYGTRCLTLPVFSKEGGDFTSKADHISPRDWCGDVSVANVNLHTCWLLGHKKVARLISEMEAVL</sequence>
<feature type="non-terminal residue" evidence="1">
    <location>
        <position position="147"/>
    </location>
</feature>
<name>A0A9P5T5M8_9AGAM</name>
<reference evidence="1" key="1">
    <citation type="submission" date="2019-10" db="EMBL/GenBank/DDBJ databases">
        <authorList>
            <consortium name="DOE Joint Genome Institute"/>
            <person name="Kuo A."/>
            <person name="Miyauchi S."/>
            <person name="Kiss E."/>
            <person name="Drula E."/>
            <person name="Kohler A."/>
            <person name="Sanchez-Garcia M."/>
            <person name="Andreopoulos B."/>
            <person name="Barry K.W."/>
            <person name="Bonito G."/>
            <person name="Buee M."/>
            <person name="Carver A."/>
            <person name="Chen C."/>
            <person name="Cichocki N."/>
            <person name="Clum A."/>
            <person name="Culley D."/>
            <person name="Crous P.W."/>
            <person name="Fauchery L."/>
            <person name="Girlanda M."/>
            <person name="Hayes R."/>
            <person name="Keri Z."/>
            <person name="LaButti K."/>
            <person name="Lipzen A."/>
            <person name="Lombard V."/>
            <person name="Magnuson J."/>
            <person name="Maillard F."/>
            <person name="Morin E."/>
            <person name="Murat C."/>
            <person name="Nolan M."/>
            <person name="Ohm R."/>
            <person name="Pangilinan J."/>
            <person name="Pereira M."/>
            <person name="Perotto S."/>
            <person name="Peter M."/>
            <person name="Riley R."/>
            <person name="Sitrit Y."/>
            <person name="Stielow B."/>
            <person name="Szollosi G."/>
            <person name="Zifcakova L."/>
            <person name="Stursova M."/>
            <person name="Spatafora J.W."/>
            <person name="Tedersoo L."/>
            <person name="Vaario L.-M."/>
            <person name="Yamada A."/>
            <person name="Yan M."/>
            <person name="Wang P."/>
            <person name="Xu J."/>
            <person name="Bruns T."/>
            <person name="Baldrian P."/>
            <person name="Vilgalys R."/>
            <person name="Henrissat B."/>
            <person name="Grigoriev I.V."/>
            <person name="Hibbett D."/>
            <person name="Nagy L.G."/>
            <person name="Martin F.M."/>
        </authorList>
    </citation>
    <scope>NUCLEOTIDE SEQUENCE</scope>
    <source>
        <strain evidence="1">Prilba</strain>
    </source>
</reference>
<dbReference type="OrthoDB" id="2691851at2759"/>
<reference evidence="1" key="2">
    <citation type="journal article" date="2020" name="Nat. Commun.">
        <title>Large-scale genome sequencing of mycorrhizal fungi provides insights into the early evolution of symbiotic traits.</title>
        <authorList>
            <person name="Miyauchi S."/>
            <person name="Kiss E."/>
            <person name="Kuo A."/>
            <person name="Drula E."/>
            <person name="Kohler A."/>
            <person name="Sanchez-Garcia M."/>
            <person name="Morin E."/>
            <person name="Andreopoulos B."/>
            <person name="Barry K.W."/>
            <person name="Bonito G."/>
            <person name="Buee M."/>
            <person name="Carver A."/>
            <person name="Chen C."/>
            <person name="Cichocki N."/>
            <person name="Clum A."/>
            <person name="Culley D."/>
            <person name="Crous P.W."/>
            <person name="Fauchery L."/>
            <person name="Girlanda M."/>
            <person name="Hayes R.D."/>
            <person name="Keri Z."/>
            <person name="LaButti K."/>
            <person name="Lipzen A."/>
            <person name="Lombard V."/>
            <person name="Magnuson J."/>
            <person name="Maillard F."/>
            <person name="Murat C."/>
            <person name="Nolan M."/>
            <person name="Ohm R.A."/>
            <person name="Pangilinan J."/>
            <person name="Pereira M.F."/>
            <person name="Perotto S."/>
            <person name="Peter M."/>
            <person name="Pfister S."/>
            <person name="Riley R."/>
            <person name="Sitrit Y."/>
            <person name="Stielow J.B."/>
            <person name="Szollosi G."/>
            <person name="Zifcakova L."/>
            <person name="Stursova M."/>
            <person name="Spatafora J.W."/>
            <person name="Tedersoo L."/>
            <person name="Vaario L.M."/>
            <person name="Yamada A."/>
            <person name="Yan M."/>
            <person name="Wang P."/>
            <person name="Xu J."/>
            <person name="Bruns T."/>
            <person name="Baldrian P."/>
            <person name="Vilgalys R."/>
            <person name="Dunand C."/>
            <person name="Henrissat B."/>
            <person name="Grigoriev I.V."/>
            <person name="Hibbett D."/>
            <person name="Nagy L.G."/>
            <person name="Martin F.M."/>
        </authorList>
    </citation>
    <scope>NUCLEOTIDE SEQUENCE</scope>
    <source>
        <strain evidence="1">Prilba</strain>
    </source>
</reference>
<comment type="caution">
    <text evidence="1">The sequence shown here is derived from an EMBL/GenBank/DDBJ whole genome shotgun (WGS) entry which is preliminary data.</text>
</comment>
<accession>A0A9P5T5M8</accession>
<dbReference type="AlphaFoldDB" id="A0A9P5T5M8"/>
<dbReference type="Proteomes" id="UP000759537">
    <property type="component" value="Unassembled WGS sequence"/>
</dbReference>
<gene>
    <name evidence="1" type="ORF">DFH94DRAFT_602778</name>
</gene>
<proteinExistence type="predicted"/>
<evidence type="ECO:0000313" key="1">
    <source>
        <dbReference type="EMBL" id="KAF8476751.1"/>
    </source>
</evidence>
<dbReference type="EMBL" id="WHVB01000014">
    <property type="protein sequence ID" value="KAF8476751.1"/>
    <property type="molecule type" value="Genomic_DNA"/>
</dbReference>
<protein>
    <submittedName>
        <fullName evidence="1">Uncharacterized protein</fullName>
    </submittedName>
</protein>
<evidence type="ECO:0000313" key="2">
    <source>
        <dbReference type="Proteomes" id="UP000759537"/>
    </source>
</evidence>